<dbReference type="Proteomes" id="UP000565205">
    <property type="component" value="Unassembled WGS sequence"/>
</dbReference>
<protein>
    <submittedName>
        <fullName evidence="3">Nuclear transport factor 2 family protein</fullName>
    </submittedName>
</protein>
<reference evidence="2 4" key="2">
    <citation type="submission" date="2020-08" db="EMBL/GenBank/DDBJ databases">
        <title>Genomic Encyclopedia of Type Strains, Phase III (KMG-III): the genomes of soil and plant-associated and newly described type strains.</title>
        <authorList>
            <person name="Whitman W."/>
        </authorList>
    </citation>
    <scope>NUCLEOTIDE SEQUENCE [LARGE SCALE GENOMIC DNA]</scope>
    <source>
        <strain evidence="2 4">CECT 8088</strain>
    </source>
</reference>
<evidence type="ECO:0000313" key="2">
    <source>
        <dbReference type="EMBL" id="MBB3173371.1"/>
    </source>
</evidence>
<dbReference type="InterPro" id="IPR037401">
    <property type="entry name" value="SnoaL-like"/>
</dbReference>
<evidence type="ECO:0000313" key="3">
    <source>
        <dbReference type="EMBL" id="NVN31033.1"/>
    </source>
</evidence>
<name>A0A850NN82_9PROT</name>
<feature type="domain" description="SnoaL-like" evidence="1">
    <location>
        <begin position="7"/>
        <end position="98"/>
    </location>
</feature>
<gene>
    <name evidence="2" type="ORF">FHR90_001194</name>
    <name evidence="3" type="ORF">HUK83_11890</name>
</gene>
<dbReference type="Proteomes" id="UP000557688">
    <property type="component" value="Unassembled WGS sequence"/>
</dbReference>
<dbReference type="AlphaFoldDB" id="A0A850NN82"/>
<comment type="caution">
    <text evidence="3">The sequence shown here is derived from an EMBL/GenBank/DDBJ whole genome shotgun (WGS) entry which is preliminary data.</text>
</comment>
<evidence type="ECO:0000313" key="5">
    <source>
        <dbReference type="Proteomes" id="UP000565205"/>
    </source>
</evidence>
<organism evidence="3 5">
    <name type="scientific">Endobacter medicaginis</name>
    <dbReference type="NCBI Taxonomy" id="1181271"/>
    <lineage>
        <taxon>Bacteria</taxon>
        <taxon>Pseudomonadati</taxon>
        <taxon>Pseudomonadota</taxon>
        <taxon>Alphaproteobacteria</taxon>
        <taxon>Acetobacterales</taxon>
        <taxon>Acetobacteraceae</taxon>
        <taxon>Endobacter</taxon>
    </lineage>
</organism>
<accession>A0A850NN82</accession>
<evidence type="ECO:0000259" key="1">
    <source>
        <dbReference type="Pfam" id="PF12680"/>
    </source>
</evidence>
<dbReference type="EMBL" id="JABXXQ010000269">
    <property type="protein sequence ID" value="NVN31033.1"/>
    <property type="molecule type" value="Genomic_DNA"/>
</dbReference>
<dbReference type="RefSeq" id="WP_176625041.1">
    <property type="nucleotide sequence ID" value="NZ_JABXXQ010000269.1"/>
</dbReference>
<dbReference type="Gene3D" id="3.10.450.50">
    <property type="match status" value="1"/>
</dbReference>
<proteinExistence type="predicted"/>
<evidence type="ECO:0000313" key="4">
    <source>
        <dbReference type="Proteomes" id="UP000557688"/>
    </source>
</evidence>
<keyword evidence="4" id="KW-1185">Reference proteome</keyword>
<dbReference type="InterPro" id="IPR032710">
    <property type="entry name" value="NTF2-like_dom_sf"/>
</dbReference>
<dbReference type="Pfam" id="PF12680">
    <property type="entry name" value="SnoaL_2"/>
    <property type="match status" value="1"/>
</dbReference>
<dbReference type="EMBL" id="JACHXV010000004">
    <property type="protein sequence ID" value="MBB3173371.1"/>
    <property type="molecule type" value="Genomic_DNA"/>
</dbReference>
<sequence>MYQLCIDYLTALNEGDLDAVRALFAEGASVVSPLYGKRPAHDFYAELFADTSRSDTTLLNIFDTSEASRSVALHFRYLWTLADGTSASFECVDVFELNVERTKFEKLTIIYDTAPLRLDFERSSNRTA</sequence>
<dbReference type="SUPFAM" id="SSF54427">
    <property type="entry name" value="NTF2-like"/>
    <property type="match status" value="1"/>
</dbReference>
<reference evidence="3 5" key="1">
    <citation type="submission" date="2020-06" db="EMBL/GenBank/DDBJ databases">
        <title>Description of novel acetic acid bacteria.</title>
        <authorList>
            <person name="Sombolestani A."/>
        </authorList>
    </citation>
    <scope>NUCLEOTIDE SEQUENCE [LARGE SCALE GENOMIC DNA]</scope>
    <source>
        <strain evidence="3 5">LMG 26838</strain>
    </source>
</reference>